<comment type="caution">
    <text evidence="1">The sequence shown here is derived from an EMBL/GenBank/DDBJ whole genome shotgun (WGS) entry which is preliminary data.</text>
</comment>
<evidence type="ECO:0000313" key="1">
    <source>
        <dbReference type="EMBL" id="KAK6542303.1"/>
    </source>
</evidence>
<organism evidence="1 2">
    <name type="scientific">Orbilia ellipsospora</name>
    <dbReference type="NCBI Taxonomy" id="2528407"/>
    <lineage>
        <taxon>Eukaryota</taxon>
        <taxon>Fungi</taxon>
        <taxon>Dikarya</taxon>
        <taxon>Ascomycota</taxon>
        <taxon>Pezizomycotina</taxon>
        <taxon>Orbiliomycetes</taxon>
        <taxon>Orbiliales</taxon>
        <taxon>Orbiliaceae</taxon>
        <taxon>Orbilia</taxon>
    </lineage>
</organism>
<reference evidence="1 2" key="1">
    <citation type="submission" date="2019-10" db="EMBL/GenBank/DDBJ databases">
        <authorList>
            <person name="Palmer J.M."/>
        </authorList>
    </citation>
    <scope>NUCLEOTIDE SEQUENCE [LARGE SCALE GENOMIC DNA]</scope>
    <source>
        <strain evidence="1 2">TWF694</strain>
    </source>
</reference>
<dbReference type="Proteomes" id="UP001365542">
    <property type="component" value="Unassembled WGS sequence"/>
</dbReference>
<dbReference type="EMBL" id="JAVHJO010000002">
    <property type="protein sequence ID" value="KAK6542303.1"/>
    <property type="molecule type" value="Genomic_DNA"/>
</dbReference>
<protein>
    <submittedName>
        <fullName evidence="1">Uncharacterized protein</fullName>
    </submittedName>
</protein>
<dbReference type="PANTHER" id="PTHR38846:SF1">
    <property type="entry name" value="C3H1-TYPE DOMAIN-CONTAINING PROTEIN"/>
    <property type="match status" value="1"/>
</dbReference>
<keyword evidence="2" id="KW-1185">Reference proteome</keyword>
<name>A0AAV9XJN9_9PEZI</name>
<dbReference type="AlphaFoldDB" id="A0AAV9XJN9"/>
<proteinExistence type="predicted"/>
<gene>
    <name evidence="1" type="ORF">TWF694_006263</name>
</gene>
<accession>A0AAV9XJN9</accession>
<evidence type="ECO:0000313" key="2">
    <source>
        <dbReference type="Proteomes" id="UP001365542"/>
    </source>
</evidence>
<dbReference type="PANTHER" id="PTHR38846">
    <property type="entry name" value="C3H1-TYPE DOMAIN-CONTAINING PROTEIN"/>
    <property type="match status" value="1"/>
</dbReference>
<sequence length="193" mass="22707">MENLGANFERMSIGSETRNDAVDVDTYFRQHADRLGNRFHYDPTVDLDIKKTFRRLMRTAGWNLPRNVRVLEEEKEKFFEAIAQEFTKKFGRGDQLSSWHRLLLLLGYGEQELPHSITKCKKELARFWINIYDFLRELRRLGLDLNGAALVNLSYLSKSSLQELREYSKSRKLLYPLDLARGTILTGFLVHMF</sequence>